<organism evidence="1 2">
    <name type="scientific">Chitinophaga nivalis</name>
    <dbReference type="NCBI Taxonomy" id="2991709"/>
    <lineage>
        <taxon>Bacteria</taxon>
        <taxon>Pseudomonadati</taxon>
        <taxon>Bacteroidota</taxon>
        <taxon>Chitinophagia</taxon>
        <taxon>Chitinophagales</taxon>
        <taxon>Chitinophagaceae</taxon>
        <taxon>Chitinophaga</taxon>
    </lineage>
</organism>
<keyword evidence="2" id="KW-1185">Reference proteome</keyword>
<evidence type="ECO:0008006" key="3">
    <source>
        <dbReference type="Google" id="ProtNLM"/>
    </source>
</evidence>
<reference evidence="1 2" key="1">
    <citation type="submission" date="2022-10" db="EMBL/GenBank/DDBJ databases">
        <title>Chitinophaga nivalis PC15 sp. nov., isolated from Pyeongchang county, South Korea.</title>
        <authorList>
            <person name="Trinh H.N."/>
        </authorList>
    </citation>
    <scope>NUCLEOTIDE SEQUENCE [LARGE SCALE GENOMIC DNA]</scope>
    <source>
        <strain evidence="1 2">PC14</strain>
    </source>
</reference>
<evidence type="ECO:0000313" key="2">
    <source>
        <dbReference type="Proteomes" id="UP001207742"/>
    </source>
</evidence>
<evidence type="ECO:0000313" key="1">
    <source>
        <dbReference type="EMBL" id="MCW3483336.1"/>
    </source>
</evidence>
<proteinExistence type="predicted"/>
<name>A0ABT3IHE1_9BACT</name>
<protein>
    <recommendedName>
        <fullName evidence="3">DUF4827 domain-containing protein</fullName>
    </recommendedName>
</protein>
<dbReference type="PROSITE" id="PS51257">
    <property type="entry name" value="PROKAR_LIPOPROTEIN"/>
    <property type="match status" value="1"/>
</dbReference>
<dbReference type="Proteomes" id="UP001207742">
    <property type="component" value="Unassembled WGS sequence"/>
</dbReference>
<accession>A0ABT3IHE1</accession>
<comment type="caution">
    <text evidence="1">The sequence shown here is derived from an EMBL/GenBank/DDBJ whole genome shotgun (WGS) entry which is preliminary data.</text>
</comment>
<dbReference type="RefSeq" id="WP_264728571.1">
    <property type="nucleotide sequence ID" value="NZ_JAPDNR010000001.1"/>
</dbReference>
<dbReference type="EMBL" id="JAPDNS010000001">
    <property type="protein sequence ID" value="MCW3483336.1"/>
    <property type="molecule type" value="Genomic_DNA"/>
</dbReference>
<gene>
    <name evidence="1" type="ORF">OL497_05490</name>
</gene>
<sequence>MKKIIFMLAGSMLLFSCKKENTAPVQTEADYKAKLATLVTLQPAPQGQQTAVPTAHFNSYKEAYEAFRELEKNISIKTATKSVDQRKTDNARDENPTMSVIRDYNTGFTVSGSVPGGSVYATTSVTYRCIWDGTYDPTIGDYTWASMVAVTGAQPILFSYPGGTSSASWNGSSFSGIISGTLQVSGGGGPLVWVARVRLSITYAGTPHPSSDATATPLFTVSKI</sequence>